<evidence type="ECO:0000256" key="1">
    <source>
        <dbReference type="SAM" id="Phobius"/>
    </source>
</evidence>
<dbReference type="RefSeq" id="XP_041684233.1">
    <property type="nucleotide sequence ID" value="XM_041833917.1"/>
</dbReference>
<organism evidence="2 3">
    <name type="scientific">Fusarium mangiferae</name>
    <name type="common">Mango malformation disease fungus</name>
    <dbReference type="NCBI Taxonomy" id="192010"/>
    <lineage>
        <taxon>Eukaryota</taxon>
        <taxon>Fungi</taxon>
        <taxon>Dikarya</taxon>
        <taxon>Ascomycota</taxon>
        <taxon>Pezizomycotina</taxon>
        <taxon>Sordariomycetes</taxon>
        <taxon>Hypocreomycetidae</taxon>
        <taxon>Hypocreales</taxon>
        <taxon>Nectriaceae</taxon>
        <taxon>Fusarium</taxon>
        <taxon>Fusarium fujikuroi species complex</taxon>
    </lineage>
</organism>
<dbReference type="VEuPathDB" id="FungiDB:FMAN_11144"/>
<sequence length="195" mass="21970">MGSSYIEGAAITIQPLSQVSRIDYDSDVFRQFETCRESVNGQLRKYFQAIGHEESRDHLPGLYARPRPLRGSEADQRARLSQTNAIHNLIKLDDILGQIKQQERPYISAVSPVIVAWTAFWFTLSYVTSLGDLSVLFMTGAVSGALAIAAQLVRKFLQLRKITPLQHKVRGLVRAFKNGTIRYRDSEEVMISSLN</sequence>
<dbReference type="Proteomes" id="UP000184255">
    <property type="component" value="Unassembled WGS sequence"/>
</dbReference>
<reference evidence="3" key="1">
    <citation type="journal article" date="2016" name="Genome Biol. Evol.">
        <title>Comparative 'omics' of the Fusarium fujikuroi species complex highlights differences in genetic potential and metabolite synthesis.</title>
        <authorList>
            <person name="Niehaus E.-M."/>
            <person name="Muensterkoetter M."/>
            <person name="Proctor R.H."/>
            <person name="Brown D.W."/>
            <person name="Sharon A."/>
            <person name="Idan Y."/>
            <person name="Oren-Young L."/>
            <person name="Sieber C.M."/>
            <person name="Novak O."/>
            <person name="Pencik A."/>
            <person name="Tarkowska D."/>
            <person name="Hromadova K."/>
            <person name="Freeman S."/>
            <person name="Maymon M."/>
            <person name="Elazar M."/>
            <person name="Youssef S.A."/>
            <person name="El-Shabrawy E.S.M."/>
            <person name="Shalaby A.B.A."/>
            <person name="Houterman P."/>
            <person name="Brock N.L."/>
            <person name="Burkhardt I."/>
            <person name="Tsavkelova E.A."/>
            <person name="Dickschat J.S."/>
            <person name="Galuszka P."/>
            <person name="Gueldener U."/>
            <person name="Tudzynski B."/>
        </authorList>
    </citation>
    <scope>NUCLEOTIDE SEQUENCE [LARGE SCALE GENOMIC DNA]</scope>
    <source>
        <strain evidence="3">MRC7560</strain>
    </source>
</reference>
<gene>
    <name evidence="2" type="ORF">FMAN_11144</name>
</gene>
<comment type="caution">
    <text evidence="2">The sequence shown here is derived from an EMBL/GenBank/DDBJ whole genome shotgun (WGS) entry which is preliminary data.</text>
</comment>
<dbReference type="AlphaFoldDB" id="A0A1L7TMC5"/>
<evidence type="ECO:0000313" key="2">
    <source>
        <dbReference type="EMBL" id="CVK96815.1"/>
    </source>
</evidence>
<dbReference type="GeneID" id="65090395"/>
<accession>A0A1L7TMC5</accession>
<proteinExistence type="predicted"/>
<feature type="transmembrane region" description="Helical" evidence="1">
    <location>
        <begin position="106"/>
        <end position="127"/>
    </location>
</feature>
<feature type="transmembrane region" description="Helical" evidence="1">
    <location>
        <begin position="133"/>
        <end position="153"/>
    </location>
</feature>
<protein>
    <submittedName>
        <fullName evidence="2">Uncharacterized protein</fullName>
    </submittedName>
</protein>
<keyword evidence="1" id="KW-1133">Transmembrane helix</keyword>
<keyword evidence="1" id="KW-0472">Membrane</keyword>
<dbReference type="EMBL" id="FCQH01000008">
    <property type="protein sequence ID" value="CVK96815.1"/>
    <property type="molecule type" value="Genomic_DNA"/>
</dbReference>
<name>A0A1L7TMC5_FUSMA</name>
<keyword evidence="1" id="KW-0812">Transmembrane</keyword>
<keyword evidence="3" id="KW-1185">Reference proteome</keyword>
<evidence type="ECO:0000313" key="3">
    <source>
        <dbReference type="Proteomes" id="UP000184255"/>
    </source>
</evidence>